<protein>
    <submittedName>
        <fullName evidence="2">ImmA/IrrE family metallo-endopeptidase</fullName>
    </submittedName>
</protein>
<dbReference type="Gene3D" id="1.10.10.2910">
    <property type="match status" value="1"/>
</dbReference>
<proteinExistence type="predicted"/>
<dbReference type="Pfam" id="PF06114">
    <property type="entry name" value="Peptidase_M78"/>
    <property type="match status" value="1"/>
</dbReference>
<name>A0A418NN37_9SPHN</name>
<evidence type="ECO:0000313" key="2">
    <source>
        <dbReference type="EMBL" id="RIV82262.1"/>
    </source>
</evidence>
<reference evidence="2 3" key="1">
    <citation type="submission" date="2018-08" db="EMBL/GenBank/DDBJ databases">
        <title>Erythrobacter zhengii sp.nov., a bacterium isolated from deep-sea sediment.</title>
        <authorList>
            <person name="Fang C."/>
            <person name="Wu Y.-H."/>
            <person name="Sun C."/>
            <person name="Wang H."/>
            <person name="Cheng H."/>
            <person name="Meng F.-X."/>
            <person name="Wang C.-S."/>
            <person name="Xu X.-W."/>
        </authorList>
    </citation>
    <scope>NUCLEOTIDE SEQUENCE [LARGE SCALE GENOMIC DNA]</scope>
    <source>
        <strain evidence="2 3">V18</strain>
    </source>
</reference>
<evidence type="ECO:0000313" key="3">
    <source>
        <dbReference type="Proteomes" id="UP000286576"/>
    </source>
</evidence>
<comment type="caution">
    <text evidence="2">The sequence shown here is derived from an EMBL/GenBank/DDBJ whole genome shotgun (WGS) entry which is preliminary data.</text>
</comment>
<dbReference type="InterPro" id="IPR010359">
    <property type="entry name" value="IrrE_HExxH"/>
</dbReference>
<evidence type="ECO:0000259" key="1">
    <source>
        <dbReference type="Pfam" id="PF06114"/>
    </source>
</evidence>
<organism evidence="2 3">
    <name type="scientific">Aurantiacibacter zhengii</name>
    <dbReference type="NCBI Taxonomy" id="2307003"/>
    <lineage>
        <taxon>Bacteria</taxon>
        <taxon>Pseudomonadati</taxon>
        <taxon>Pseudomonadota</taxon>
        <taxon>Alphaproteobacteria</taxon>
        <taxon>Sphingomonadales</taxon>
        <taxon>Erythrobacteraceae</taxon>
        <taxon>Aurantiacibacter</taxon>
    </lineage>
</organism>
<accession>A0A418NN37</accession>
<keyword evidence="3" id="KW-1185">Reference proteome</keyword>
<feature type="domain" description="IrrE N-terminal-like" evidence="1">
    <location>
        <begin position="230"/>
        <end position="311"/>
    </location>
</feature>
<dbReference type="OrthoDB" id="9794834at2"/>
<dbReference type="AlphaFoldDB" id="A0A418NN37"/>
<dbReference type="EMBL" id="QXFL01000021">
    <property type="protein sequence ID" value="RIV82262.1"/>
    <property type="molecule type" value="Genomic_DNA"/>
</dbReference>
<dbReference type="Proteomes" id="UP000286576">
    <property type="component" value="Unassembled WGS sequence"/>
</dbReference>
<sequence>MRKNKDPNELAANLPKGRETLRGLLDGTYRIDKQTAGLLETNLGGTGSFWLKRQKDFEDALERALDRATTVEGDDWLLLPVPGPRPRGRLTADKRRDEIKRRLVFYNVGTLGAWQARYGKVQSDTLFRTSEAFASSDIATLMWLRSGEIGADLVQTRDWEPGNLEDRMDEIKKLSKVRAPERFLPKLKALFAEAGVALVAKRAPQGCRASGASRMIAPGKAMVLVSFRGRSDDKFWFTVFHEAAHLLLHDAQTFIDADLGEQEGEARNEAEREANEFASERIVPQNRQEEFYHLQPEKDDVVRFGVSVGVAPGLSAPCLIQTVANQLSSSRSSRKEAHQFLCGT</sequence>
<gene>
    <name evidence="2" type="ORF">D2V07_18165</name>
</gene>